<proteinExistence type="predicted"/>
<evidence type="ECO:0000256" key="1">
    <source>
        <dbReference type="PROSITE-ProRule" id="PRU00703"/>
    </source>
</evidence>
<dbReference type="EMBL" id="JAUOQO010000333">
    <property type="protein sequence ID" value="MDO6575195.1"/>
    <property type="molecule type" value="Genomic_DNA"/>
</dbReference>
<gene>
    <name evidence="3" type="ORF">Q4528_13850</name>
</gene>
<dbReference type="Proteomes" id="UP001170310">
    <property type="component" value="Unassembled WGS sequence"/>
</dbReference>
<feature type="non-terminal residue" evidence="3">
    <location>
        <position position="75"/>
    </location>
</feature>
<evidence type="ECO:0000313" key="3">
    <source>
        <dbReference type="EMBL" id="MDO6575195.1"/>
    </source>
</evidence>
<dbReference type="GO" id="GO:0016020">
    <property type="term" value="C:membrane"/>
    <property type="evidence" value="ECO:0007669"/>
    <property type="project" value="InterPro"/>
</dbReference>
<dbReference type="SUPFAM" id="SSF54631">
    <property type="entry name" value="CBS-domain pair"/>
    <property type="match status" value="1"/>
</dbReference>
<dbReference type="InterPro" id="IPR000644">
    <property type="entry name" value="CBS_dom"/>
</dbReference>
<dbReference type="InterPro" id="IPR006669">
    <property type="entry name" value="MgtE_transporter"/>
</dbReference>
<keyword evidence="1" id="KW-0129">CBS domain</keyword>
<sequence length="75" mass="8245">MVDEDDSLLGDIPLSTLLTVNPNVNVRDVMDSKAETIPVAMDEDDVAALFERHDWISAPVVDEQGHLLGRVTIDD</sequence>
<dbReference type="GO" id="GO:0015095">
    <property type="term" value="F:magnesium ion transmembrane transporter activity"/>
    <property type="evidence" value="ECO:0007669"/>
    <property type="project" value="InterPro"/>
</dbReference>
<dbReference type="AlphaFoldDB" id="A0AAW7YUL2"/>
<dbReference type="PANTHER" id="PTHR43773:SF1">
    <property type="entry name" value="MAGNESIUM TRANSPORTER MGTE"/>
    <property type="match status" value="1"/>
</dbReference>
<dbReference type="Pfam" id="PF00571">
    <property type="entry name" value="CBS"/>
    <property type="match status" value="1"/>
</dbReference>
<feature type="domain" description="CBS" evidence="2">
    <location>
        <begin position="30"/>
        <end position="75"/>
    </location>
</feature>
<dbReference type="RefSeq" id="WP_303522166.1">
    <property type="nucleotide sequence ID" value="NZ_JAUOQO010000333.1"/>
</dbReference>
<dbReference type="PROSITE" id="PS51371">
    <property type="entry name" value="CBS"/>
    <property type="match status" value="1"/>
</dbReference>
<dbReference type="InterPro" id="IPR046342">
    <property type="entry name" value="CBS_dom_sf"/>
</dbReference>
<dbReference type="Gene3D" id="3.10.580.10">
    <property type="entry name" value="CBS-domain"/>
    <property type="match status" value="1"/>
</dbReference>
<name>A0AAW7YUL2_9STAP</name>
<keyword evidence="4" id="KW-1185">Reference proteome</keyword>
<accession>A0AAW7YUL2</accession>
<organism evidence="3 4">
    <name type="scientific">Staphylococcus pasteuri_A</name>
    <dbReference type="NCBI Taxonomy" id="3062664"/>
    <lineage>
        <taxon>Bacteria</taxon>
        <taxon>Bacillati</taxon>
        <taxon>Bacillota</taxon>
        <taxon>Bacilli</taxon>
        <taxon>Bacillales</taxon>
        <taxon>Staphylococcaceae</taxon>
        <taxon>Staphylococcus</taxon>
    </lineage>
</organism>
<evidence type="ECO:0000259" key="2">
    <source>
        <dbReference type="PROSITE" id="PS51371"/>
    </source>
</evidence>
<comment type="caution">
    <text evidence="3">The sequence shown here is derived from an EMBL/GenBank/DDBJ whole genome shotgun (WGS) entry which is preliminary data.</text>
</comment>
<evidence type="ECO:0000313" key="4">
    <source>
        <dbReference type="Proteomes" id="UP001170310"/>
    </source>
</evidence>
<dbReference type="PANTHER" id="PTHR43773">
    <property type="entry name" value="MAGNESIUM TRANSPORTER MGTE"/>
    <property type="match status" value="1"/>
</dbReference>
<protein>
    <submittedName>
        <fullName evidence="3">CBS domain-containing protein</fullName>
    </submittedName>
</protein>
<reference evidence="3" key="1">
    <citation type="submission" date="2023-07" db="EMBL/GenBank/DDBJ databases">
        <title>Genome content predicts the carbon catabolic preferences of heterotrophic bacteria.</title>
        <authorList>
            <person name="Gralka M."/>
        </authorList>
    </citation>
    <scope>NUCLEOTIDE SEQUENCE</scope>
    <source>
        <strain evidence="3">E2R20</strain>
    </source>
</reference>